<reference evidence="2" key="1">
    <citation type="journal article" date="2019" name="Int. J. Syst. Evol. Microbiol.">
        <title>The Global Catalogue of Microorganisms (GCM) 10K type strain sequencing project: providing services to taxonomists for standard genome sequencing and annotation.</title>
        <authorList>
            <consortium name="The Broad Institute Genomics Platform"/>
            <consortium name="The Broad Institute Genome Sequencing Center for Infectious Disease"/>
            <person name="Wu L."/>
            <person name="Ma J."/>
        </authorList>
    </citation>
    <scope>NUCLEOTIDE SEQUENCE [LARGE SCALE GENOMIC DNA]</scope>
    <source>
        <strain evidence="2">JCM 17440</strain>
    </source>
</reference>
<name>A0ABP8BR21_9ACTN</name>
<sequence length="150" mass="16206">MVLCHGVLMYLTDPAALIASLCACTGDGGILSIMALNADTLAVRPALERRWGDALAAFDSCEERGVLGVETRADTVAELAERIQSHDVAVIAWYGVWLFSDWMSLDATADEDIAAIAEVELEASKRDPYRSLSRVFHLLGRKSVGGDISH</sequence>
<proteinExistence type="predicted"/>
<comment type="caution">
    <text evidence="1">The sequence shown here is derived from an EMBL/GenBank/DDBJ whole genome shotgun (WGS) entry which is preliminary data.</text>
</comment>
<evidence type="ECO:0000313" key="1">
    <source>
        <dbReference type="EMBL" id="GAA4223298.1"/>
    </source>
</evidence>
<dbReference type="SUPFAM" id="SSF53335">
    <property type="entry name" value="S-adenosyl-L-methionine-dependent methyltransferases"/>
    <property type="match status" value="1"/>
</dbReference>
<dbReference type="Gene3D" id="3.40.50.150">
    <property type="entry name" value="Vaccinia Virus protein VP39"/>
    <property type="match status" value="1"/>
</dbReference>
<dbReference type="InterPro" id="IPR029063">
    <property type="entry name" value="SAM-dependent_MTases_sf"/>
</dbReference>
<dbReference type="Proteomes" id="UP001501710">
    <property type="component" value="Unassembled WGS sequence"/>
</dbReference>
<gene>
    <name evidence="1" type="ORF">GCM10022254_00180</name>
</gene>
<evidence type="ECO:0000313" key="2">
    <source>
        <dbReference type="Proteomes" id="UP001501710"/>
    </source>
</evidence>
<organism evidence="1 2">
    <name type="scientific">Actinomadura meridiana</name>
    <dbReference type="NCBI Taxonomy" id="559626"/>
    <lineage>
        <taxon>Bacteria</taxon>
        <taxon>Bacillati</taxon>
        <taxon>Actinomycetota</taxon>
        <taxon>Actinomycetes</taxon>
        <taxon>Streptosporangiales</taxon>
        <taxon>Thermomonosporaceae</taxon>
        <taxon>Actinomadura</taxon>
    </lineage>
</organism>
<protein>
    <submittedName>
        <fullName evidence="1">Uncharacterized protein</fullName>
    </submittedName>
</protein>
<accession>A0ABP8BR21</accession>
<keyword evidence="2" id="KW-1185">Reference proteome</keyword>
<dbReference type="EMBL" id="BAABAS010000001">
    <property type="protein sequence ID" value="GAA4223298.1"/>
    <property type="molecule type" value="Genomic_DNA"/>
</dbReference>